<dbReference type="Gene3D" id="2.130.10.10">
    <property type="entry name" value="YVTN repeat-like/Quinoprotein amine dehydrogenase"/>
    <property type="match status" value="3"/>
</dbReference>
<dbReference type="GO" id="GO:0080008">
    <property type="term" value="C:Cul4-RING E3 ubiquitin ligase complex"/>
    <property type="evidence" value="ECO:0007669"/>
    <property type="project" value="TreeGrafter"/>
</dbReference>
<feature type="compositionally biased region" description="Acidic residues" evidence="4">
    <location>
        <begin position="774"/>
        <end position="783"/>
    </location>
</feature>
<feature type="compositionally biased region" description="Basic and acidic residues" evidence="4">
    <location>
        <begin position="356"/>
        <end position="365"/>
    </location>
</feature>
<sequence length="1136" mass="124889">MKTTLQDRLLRRELGGLTRYSAIKGLYGDKTWIDDLDIVNELGGHSGCVNALSWSKSGRLLASGSDDTHLNIHTYQPESSTTPFALTTAVSTGHTANIFSVKFMPHSADRTLVTCAGDAEVRVFDIEYAGRSTIPSASSGRRLGRNQMYNGVRYLSDGDTNARVYRSHGDRVKRIVTESSPHLFLTCSEDGEVRQWDLRLPSSAYPAPRGGHSFLRYGEQYARTNIPPPLISYKRYNLDLNSISCSGSQPHYIALGGAHLHCFLHDRRMLGRDIMEEQGRLSSTSSAGSMSEREDELMGEATRCVRRFAPNGKKRMERSDSGHITACKISDANPNEMIVSWSGEQIYSFDLVRSPDAKGGEEKRAIPIHKGKGSGRVQESKERKRKRHNGRSSTSAEDARRGNSKVRRDESRLNGEGEMALRVRYENGQSEDISIDVPAADVPKSDMDQSGEDVLSETQKKSSRLARVVVKIRSLMFSLAQPASPPVDQGAFDYSARSALFTTVLGFAAATLPEMDHIMRHWRYPVPPTEVDVVFQQTLRGNRDSSRRFVQAAGTLARVLGGKLQTTGGQTSLLHYFEQIGPGSQERSVQASPETFSYDFLKAILLWLEYGPQALLQGFQKPSNVRSNNSRFPIPIEAGLSAIDTHLIPYLLRSATGRAVCDVDASRFERDEYRKIFDTETAAVIAFSTATRIPLEDLSRALMPASSSADGAPTAAANVTAQDKKAAMKFWGFKVGRGLLMNAGEGVNFAFVDRAFGGLGTAKVHDEGRSQENIDPEEAEEVVDSVTLVRQQESPRPGSAGGEDRMDIDTNGLSVDNVASPSSHQGTTQAEGMNSDEEVILMGDLHDEIADRLVEHDEQGGHSDLDDAAEDDESDKDGDEDSDDGEITSEERQFMWQSALERRKLREQVQADVPCSPHTRQYRGHCNVKTVKDINFFGLQDEYVVSGSDSGHLFIWDKKTTQLVNILEGDVEVVNVVQGHPYEPLLAVSGIDHTIKIFSPDARAQDDARAGINLGISSTGSSGYSSLEGFIGRHRRRESADGAVGLASRKRMQQSYQICAQNDADRRGGMRDAFITRDMLAQLAAQLRERQMGGEGGRVRARARVRLLLLMIIARSCSYVGALGRGKGMGDGIEGV</sequence>
<proteinExistence type="predicted"/>
<feature type="compositionally biased region" description="Basic and acidic residues" evidence="4">
    <location>
        <begin position="397"/>
        <end position="419"/>
    </location>
</feature>
<feature type="region of interest" description="Disordered" evidence="4">
    <location>
        <begin position="766"/>
        <end position="833"/>
    </location>
</feature>
<feature type="region of interest" description="Disordered" evidence="4">
    <location>
        <begin position="279"/>
        <end position="301"/>
    </location>
</feature>
<dbReference type="AlphaFoldDB" id="A0A5M8Q3M1"/>
<dbReference type="GO" id="GO:0045717">
    <property type="term" value="P:negative regulation of fatty acid biosynthetic process"/>
    <property type="evidence" value="ECO:0007669"/>
    <property type="project" value="TreeGrafter"/>
</dbReference>
<feature type="compositionally biased region" description="Polar residues" evidence="4">
    <location>
        <begin position="280"/>
        <end position="289"/>
    </location>
</feature>
<dbReference type="Proteomes" id="UP000324767">
    <property type="component" value="Unassembled WGS sequence"/>
</dbReference>
<feature type="repeat" description="WD" evidence="3">
    <location>
        <begin position="165"/>
        <end position="199"/>
    </location>
</feature>
<name>A0A5M8Q3M1_9LECA</name>
<dbReference type="InterPro" id="IPR045151">
    <property type="entry name" value="DCAF8"/>
</dbReference>
<dbReference type="InterPro" id="IPR015943">
    <property type="entry name" value="WD40/YVTN_repeat-like_dom_sf"/>
</dbReference>
<feature type="compositionally biased region" description="Acidic residues" evidence="4">
    <location>
        <begin position="866"/>
        <end position="888"/>
    </location>
</feature>
<feature type="compositionally biased region" description="Polar residues" evidence="4">
    <location>
        <begin position="811"/>
        <end position="832"/>
    </location>
</feature>
<dbReference type="EMBL" id="VXIT01000001">
    <property type="protein sequence ID" value="KAA6415611.1"/>
    <property type="molecule type" value="Genomic_DNA"/>
</dbReference>
<dbReference type="InterPro" id="IPR001680">
    <property type="entry name" value="WD40_rpt"/>
</dbReference>
<dbReference type="InterPro" id="IPR036322">
    <property type="entry name" value="WD40_repeat_dom_sf"/>
</dbReference>
<accession>A0A5M8Q3M1</accession>
<evidence type="ECO:0000313" key="5">
    <source>
        <dbReference type="EMBL" id="KAA6415611.1"/>
    </source>
</evidence>
<dbReference type="GO" id="GO:0005737">
    <property type="term" value="C:cytoplasm"/>
    <property type="evidence" value="ECO:0007669"/>
    <property type="project" value="TreeGrafter"/>
</dbReference>
<keyword evidence="1 3" id="KW-0853">WD repeat</keyword>
<evidence type="ECO:0000256" key="3">
    <source>
        <dbReference type="PROSITE-ProRule" id="PRU00221"/>
    </source>
</evidence>
<feature type="repeat" description="WD" evidence="3">
    <location>
        <begin position="91"/>
        <end position="127"/>
    </location>
</feature>
<feature type="region of interest" description="Disordered" evidence="4">
    <location>
        <begin position="859"/>
        <end position="889"/>
    </location>
</feature>
<evidence type="ECO:0000256" key="4">
    <source>
        <dbReference type="SAM" id="MobiDB-lite"/>
    </source>
</evidence>
<evidence type="ECO:0000313" key="6">
    <source>
        <dbReference type="Proteomes" id="UP000324767"/>
    </source>
</evidence>
<feature type="region of interest" description="Disordered" evidence="4">
    <location>
        <begin position="356"/>
        <end position="419"/>
    </location>
</feature>
<comment type="caution">
    <text evidence="5">The sequence shown here is derived from an EMBL/GenBank/DDBJ whole genome shotgun (WGS) entry which is preliminary data.</text>
</comment>
<dbReference type="PROSITE" id="PS50294">
    <property type="entry name" value="WD_REPEATS_REGION"/>
    <property type="match status" value="1"/>
</dbReference>
<feature type="repeat" description="WD" evidence="3">
    <location>
        <begin position="42"/>
        <end position="72"/>
    </location>
</feature>
<dbReference type="PANTHER" id="PTHR15574">
    <property type="entry name" value="WD REPEAT DOMAIN-CONTAINING FAMILY"/>
    <property type="match status" value="1"/>
</dbReference>
<dbReference type="SMART" id="SM00320">
    <property type="entry name" value="WD40"/>
    <property type="match status" value="5"/>
</dbReference>
<dbReference type="Pfam" id="PF00400">
    <property type="entry name" value="WD40"/>
    <property type="match status" value="4"/>
</dbReference>
<reference evidence="5 6" key="1">
    <citation type="submission" date="2019-09" db="EMBL/GenBank/DDBJ databases">
        <title>The hologenome of the rock-dwelling lichen Lasallia pustulata.</title>
        <authorList>
            <person name="Greshake Tzovaras B."/>
            <person name="Segers F."/>
            <person name="Bicker A."/>
            <person name="Dal Grande F."/>
            <person name="Otte J."/>
            <person name="Hankeln T."/>
            <person name="Schmitt I."/>
            <person name="Ebersberger I."/>
        </authorList>
    </citation>
    <scope>NUCLEOTIDE SEQUENCE [LARGE SCALE GENOMIC DNA]</scope>
    <source>
        <strain evidence="5">A1-1</strain>
    </source>
</reference>
<dbReference type="PANTHER" id="PTHR15574:SF40">
    <property type="entry name" value="WD AND TETRATRICOPEPTIDE REPEATS PROTEIN 1"/>
    <property type="match status" value="1"/>
</dbReference>
<dbReference type="PROSITE" id="PS50082">
    <property type="entry name" value="WD_REPEATS_2"/>
    <property type="match status" value="3"/>
</dbReference>
<dbReference type="OrthoDB" id="4869960at2759"/>
<keyword evidence="2" id="KW-0677">Repeat</keyword>
<protein>
    <recommendedName>
        <fullName evidence="7">WD40/YVTN repeat-like-containing domain</fullName>
    </recommendedName>
</protein>
<evidence type="ECO:0000256" key="1">
    <source>
        <dbReference type="ARBA" id="ARBA00022574"/>
    </source>
</evidence>
<dbReference type="SUPFAM" id="SSF50978">
    <property type="entry name" value="WD40 repeat-like"/>
    <property type="match status" value="1"/>
</dbReference>
<organism evidence="5 6">
    <name type="scientific">Lasallia pustulata</name>
    <dbReference type="NCBI Taxonomy" id="136370"/>
    <lineage>
        <taxon>Eukaryota</taxon>
        <taxon>Fungi</taxon>
        <taxon>Dikarya</taxon>
        <taxon>Ascomycota</taxon>
        <taxon>Pezizomycotina</taxon>
        <taxon>Lecanoromycetes</taxon>
        <taxon>OSLEUM clade</taxon>
        <taxon>Umbilicariomycetidae</taxon>
        <taxon>Umbilicariales</taxon>
        <taxon>Umbilicariaceae</taxon>
        <taxon>Lasallia</taxon>
    </lineage>
</organism>
<evidence type="ECO:0000256" key="2">
    <source>
        <dbReference type="ARBA" id="ARBA00022737"/>
    </source>
</evidence>
<gene>
    <name evidence="5" type="ORF">FRX48_00327</name>
</gene>
<evidence type="ECO:0008006" key="7">
    <source>
        <dbReference type="Google" id="ProtNLM"/>
    </source>
</evidence>